<protein>
    <recommendedName>
        <fullName evidence="2">MULE transposase domain-containing protein</fullName>
    </recommendedName>
</protein>
<dbReference type="PANTHER" id="PTHR31973">
    <property type="entry name" value="POLYPROTEIN, PUTATIVE-RELATED"/>
    <property type="match status" value="1"/>
</dbReference>
<reference evidence="4" key="1">
    <citation type="journal article" date="2014" name="Nat. Genet.">
        <title>A reference genome for common bean and genome-wide analysis of dual domestications.</title>
        <authorList>
            <person name="Schmutz J."/>
            <person name="McClean P.E."/>
            <person name="Mamidi S."/>
            <person name="Wu G.A."/>
            <person name="Cannon S.B."/>
            <person name="Grimwood J."/>
            <person name="Jenkins J."/>
            <person name="Shu S."/>
            <person name="Song Q."/>
            <person name="Chavarro C."/>
            <person name="Torres-Torres M."/>
            <person name="Geffroy V."/>
            <person name="Moghaddam S.M."/>
            <person name="Gao D."/>
            <person name="Abernathy B."/>
            <person name="Barry K."/>
            <person name="Blair M."/>
            <person name="Brick M.A."/>
            <person name="Chovatia M."/>
            <person name="Gepts P."/>
            <person name="Goodstein D.M."/>
            <person name="Gonzales M."/>
            <person name="Hellsten U."/>
            <person name="Hyten D.L."/>
            <person name="Jia G."/>
            <person name="Kelly J.D."/>
            <person name="Kudrna D."/>
            <person name="Lee R."/>
            <person name="Richard M.M."/>
            <person name="Miklas P.N."/>
            <person name="Osorno J.M."/>
            <person name="Rodrigues J."/>
            <person name="Thareau V."/>
            <person name="Urrea C.A."/>
            <person name="Wang M."/>
            <person name="Yu Y."/>
            <person name="Zhang M."/>
            <person name="Wing R.A."/>
            <person name="Cregan P.B."/>
            <person name="Rokhsar D.S."/>
            <person name="Jackson S.A."/>
        </authorList>
    </citation>
    <scope>NUCLEOTIDE SEQUENCE [LARGE SCALE GENOMIC DNA]</scope>
    <source>
        <strain evidence="4">cv. G19833</strain>
    </source>
</reference>
<feature type="non-terminal residue" evidence="3">
    <location>
        <position position="1"/>
    </location>
</feature>
<dbReference type="STRING" id="3885.V7CAE4"/>
<feature type="compositionally biased region" description="Basic and acidic residues" evidence="1">
    <location>
        <begin position="419"/>
        <end position="433"/>
    </location>
</feature>
<evidence type="ECO:0000313" key="3">
    <source>
        <dbReference type="EMBL" id="ESW25891.1"/>
    </source>
</evidence>
<feature type="domain" description="MULE transposase" evidence="2">
    <location>
        <begin position="144"/>
        <end position="195"/>
    </location>
</feature>
<dbReference type="AlphaFoldDB" id="V7CAE4"/>
<gene>
    <name evidence="3" type="ORF">PHAVU_003G0741001g</name>
</gene>
<dbReference type="PANTHER" id="PTHR31973:SF195">
    <property type="entry name" value="MUDR FAMILY TRANSPOSASE"/>
    <property type="match status" value="1"/>
</dbReference>
<organism evidence="3 4">
    <name type="scientific">Phaseolus vulgaris</name>
    <name type="common">Kidney bean</name>
    <name type="synonym">French bean</name>
    <dbReference type="NCBI Taxonomy" id="3885"/>
    <lineage>
        <taxon>Eukaryota</taxon>
        <taxon>Viridiplantae</taxon>
        <taxon>Streptophyta</taxon>
        <taxon>Embryophyta</taxon>
        <taxon>Tracheophyta</taxon>
        <taxon>Spermatophyta</taxon>
        <taxon>Magnoliopsida</taxon>
        <taxon>eudicotyledons</taxon>
        <taxon>Gunneridae</taxon>
        <taxon>Pentapetalae</taxon>
        <taxon>rosids</taxon>
        <taxon>fabids</taxon>
        <taxon>Fabales</taxon>
        <taxon>Fabaceae</taxon>
        <taxon>Papilionoideae</taxon>
        <taxon>50 kb inversion clade</taxon>
        <taxon>NPAAA clade</taxon>
        <taxon>indigoferoid/millettioid clade</taxon>
        <taxon>Phaseoleae</taxon>
        <taxon>Phaseolus</taxon>
    </lineage>
</organism>
<feature type="region of interest" description="Disordered" evidence="1">
    <location>
        <begin position="419"/>
        <end position="440"/>
    </location>
</feature>
<evidence type="ECO:0000259" key="2">
    <source>
        <dbReference type="Pfam" id="PF10551"/>
    </source>
</evidence>
<dbReference type="Gramene" id="ESW25891">
    <property type="protein sequence ID" value="ESW25891"/>
    <property type="gene ID" value="PHAVU_003G0741001g"/>
</dbReference>
<name>V7CAE4_PHAVU</name>
<dbReference type="Pfam" id="PF10551">
    <property type="entry name" value="MULE"/>
    <property type="match status" value="1"/>
</dbReference>
<dbReference type="InterPro" id="IPR018289">
    <property type="entry name" value="MULE_transposase_dom"/>
</dbReference>
<evidence type="ECO:0000313" key="4">
    <source>
        <dbReference type="Proteomes" id="UP000000226"/>
    </source>
</evidence>
<dbReference type="OrthoDB" id="1428231at2759"/>
<dbReference type="EMBL" id="CM002290">
    <property type="protein sequence ID" value="ESW25891.1"/>
    <property type="molecule type" value="Genomic_DNA"/>
</dbReference>
<accession>V7CAE4</accession>
<evidence type="ECO:0000256" key="1">
    <source>
        <dbReference type="SAM" id="MobiDB-lite"/>
    </source>
</evidence>
<proteinExistence type="predicted"/>
<dbReference type="Proteomes" id="UP000000226">
    <property type="component" value="Chromosome 3"/>
</dbReference>
<keyword evidence="4" id="KW-1185">Reference proteome</keyword>
<sequence>EPIIRYIINEFSEDNDVDDLPEDGGFAMSSLQQSDFNNRSRQIAQYDLSERMTFPNKKATLVAIKQYHTAEEFKFVVVESKTNRYVAWRLPWNSAIGTNPIIIFQDGCRRFKKAVQDNLCNILERVFWAFKPCIDDFNYCKPIVQVDGTFLIGKYHGTLLTAIGQDGNRNIFPLAFTIVEGETKEALIWFFRMLGKAILSALKSSEVAWEGHGLLSVYFIRHIASYFNKKFKNAEAKRQLINMGYEMKQPIVQAKLLALRSQFQQYGHMTINLAECMNFVLKGARSLPICALVKTTFERTKSWFVERGTKIECMLQAGHQYPEDITALLRKNEQQLAMCHVQSYNRQNSEFDVQELSTAQLRRLPMSYTVRLNDWWCDCGDLQYILKVYKVEFHPVRNEDYWSTYIGLNFIPDSYMHRKESDRPTTNRIHNEMDEPLPNKPKKLLLL</sequence>